<dbReference type="Proteomes" id="UP000004659">
    <property type="component" value="Unassembled WGS sequence"/>
</dbReference>
<sequence length="60" mass="6900">MTMSFVRHRVAFCCPPTFFYSHTGEINPTLTIGDKGRFDIDIIRQKPGTRPGLLRTMKRS</sequence>
<dbReference type="HOGENOM" id="CLU_2970408_0_0_5"/>
<dbReference type="EMBL" id="EQ999546">
    <property type="protein sequence ID" value="EEZ30009.1"/>
    <property type="molecule type" value="Genomic_DNA"/>
</dbReference>
<evidence type="ECO:0000313" key="1">
    <source>
        <dbReference type="EMBL" id="EEZ30009.1"/>
    </source>
</evidence>
<organism evidence="1">
    <name type="scientific">Brucella pinnipedialis M292/94/1</name>
    <dbReference type="NCBI Taxonomy" id="520462"/>
    <lineage>
        <taxon>Bacteria</taxon>
        <taxon>Pseudomonadati</taxon>
        <taxon>Pseudomonadota</taxon>
        <taxon>Alphaproteobacteria</taxon>
        <taxon>Hyphomicrobiales</taxon>
        <taxon>Brucellaceae</taxon>
        <taxon>Brucella/Ochrobactrum group</taxon>
        <taxon>Brucella</taxon>
    </lineage>
</organism>
<name>A0A0E1X193_9HYPH</name>
<proteinExistence type="predicted"/>
<reference evidence="1" key="1">
    <citation type="submission" date="2009-01" db="EMBL/GenBank/DDBJ databases">
        <title>The Genome Sequence of Brucella pinnipedialis M292/94/1.</title>
        <authorList>
            <consortium name="The Broad Institute Genome Sequencing Platform"/>
            <person name="Ward D."/>
            <person name="Young S.K."/>
            <person name="Kodira C.D."/>
            <person name="Zeng Q."/>
            <person name="Koehrsen M."/>
            <person name="Alvarado L."/>
            <person name="Berlin A."/>
            <person name="Borenstein D."/>
            <person name="Chen Z."/>
            <person name="Engels R."/>
            <person name="Freedman E."/>
            <person name="Gellesch M."/>
            <person name="Goldberg J."/>
            <person name="Griggs A."/>
            <person name="Gujja S."/>
            <person name="Heiman D."/>
            <person name="Hepburn T."/>
            <person name="Howarth C."/>
            <person name="Jen D."/>
            <person name="Larson L."/>
            <person name="Lewis B."/>
            <person name="Mehta T."/>
            <person name="Park D."/>
            <person name="Pearson M."/>
            <person name="Roberts A."/>
            <person name="Saif S."/>
            <person name="Shea T."/>
            <person name="Shenoy N."/>
            <person name="Sisk P."/>
            <person name="Stolte C."/>
            <person name="Sykes S."/>
            <person name="Walk T."/>
            <person name="White J."/>
            <person name="Yandava C."/>
            <person name="Whatmore A.M."/>
            <person name="Perrett L.L."/>
            <person name="O'Callaghan D."/>
            <person name="Nusbaum C."/>
            <person name="Galagan J."/>
            <person name="Birren B."/>
        </authorList>
    </citation>
    <scope>NUCLEOTIDE SEQUENCE [LARGE SCALE GENOMIC DNA]</scope>
    <source>
        <strain evidence="1">M292/94/1</strain>
    </source>
</reference>
<gene>
    <name evidence="1" type="ORF">BALG_00128</name>
</gene>
<protein>
    <submittedName>
        <fullName evidence="1">Uncharacterized protein</fullName>
    </submittedName>
</protein>
<accession>A0A0E1X193</accession>
<dbReference type="AlphaFoldDB" id="A0A0E1X193"/>